<reference evidence="1" key="1">
    <citation type="thesis" date="2020" institute="ProQuest LLC" country="789 East Eisenhower Parkway, Ann Arbor, MI, USA">
        <title>Comparative Genomics and Chromosome Evolution.</title>
        <authorList>
            <person name="Mudd A.B."/>
        </authorList>
    </citation>
    <scope>NUCLEOTIDE SEQUENCE</scope>
    <source>
        <strain evidence="1">HN-11 Male</strain>
        <tissue evidence="1">Kidney and liver</tissue>
    </source>
</reference>
<gene>
    <name evidence="1" type="ORF">GDO78_003135</name>
</gene>
<protein>
    <submittedName>
        <fullName evidence="1">Uncharacterized protein</fullName>
    </submittedName>
</protein>
<organism evidence="1 2">
    <name type="scientific">Eleutherodactylus coqui</name>
    <name type="common">Puerto Rican coqui</name>
    <dbReference type="NCBI Taxonomy" id="57060"/>
    <lineage>
        <taxon>Eukaryota</taxon>
        <taxon>Metazoa</taxon>
        <taxon>Chordata</taxon>
        <taxon>Craniata</taxon>
        <taxon>Vertebrata</taxon>
        <taxon>Euteleostomi</taxon>
        <taxon>Amphibia</taxon>
        <taxon>Batrachia</taxon>
        <taxon>Anura</taxon>
        <taxon>Neobatrachia</taxon>
        <taxon>Hyloidea</taxon>
        <taxon>Eleutherodactylidae</taxon>
        <taxon>Eleutherodactylinae</taxon>
        <taxon>Eleutherodactylus</taxon>
        <taxon>Eleutherodactylus</taxon>
    </lineage>
</organism>
<proteinExistence type="predicted"/>
<keyword evidence="2" id="KW-1185">Reference proteome</keyword>
<name>A0A8J6K209_ELECQ</name>
<evidence type="ECO:0000313" key="1">
    <source>
        <dbReference type="EMBL" id="KAG9476421.1"/>
    </source>
</evidence>
<evidence type="ECO:0000313" key="2">
    <source>
        <dbReference type="Proteomes" id="UP000770717"/>
    </source>
</evidence>
<dbReference type="AlphaFoldDB" id="A0A8J6K209"/>
<dbReference type="EMBL" id="WNTK01000011">
    <property type="protein sequence ID" value="KAG9476421.1"/>
    <property type="molecule type" value="Genomic_DNA"/>
</dbReference>
<dbReference type="Proteomes" id="UP000770717">
    <property type="component" value="Unassembled WGS sequence"/>
</dbReference>
<comment type="caution">
    <text evidence="1">The sequence shown here is derived from an EMBL/GenBank/DDBJ whole genome shotgun (WGS) entry which is preliminary data.</text>
</comment>
<sequence length="84" mass="9861">MCIAHFISIKLLKPLQSIPKIHFSKFTAVIHLMQIINSLHPLEVLIHVHFCIFFKKIVLLSNKLFEVKMTRFLLEGKEQKVGRH</sequence>
<accession>A0A8J6K209</accession>